<evidence type="ECO:0000313" key="4">
    <source>
        <dbReference type="EMBL" id="GAN55733.1"/>
    </source>
</evidence>
<evidence type="ECO:0000313" key="5">
    <source>
        <dbReference type="Proteomes" id="UP000032679"/>
    </source>
</evidence>
<comment type="caution">
    <text evidence="4">The sequence shown here is derived from an EMBL/GenBank/DDBJ whole genome shotgun (WGS) entry which is preliminary data.</text>
</comment>
<dbReference type="CDD" id="cd05233">
    <property type="entry name" value="SDR_c"/>
    <property type="match status" value="1"/>
</dbReference>
<dbReference type="SUPFAM" id="SSF51735">
    <property type="entry name" value="NAD(P)-binding Rossmann-fold domains"/>
    <property type="match status" value="1"/>
</dbReference>
<name>A0A0D6MR33_9PROT</name>
<dbReference type="PRINTS" id="PR00081">
    <property type="entry name" value="GDHRDH"/>
</dbReference>
<dbReference type="OrthoDB" id="9803333at2"/>
<dbReference type="Proteomes" id="UP000032679">
    <property type="component" value="Unassembled WGS sequence"/>
</dbReference>
<dbReference type="InterPro" id="IPR020904">
    <property type="entry name" value="Sc_DH/Rdtase_CS"/>
</dbReference>
<evidence type="ECO:0000256" key="3">
    <source>
        <dbReference type="RuleBase" id="RU000363"/>
    </source>
</evidence>
<dbReference type="STRING" id="1231623.Tasa_058_007"/>
<dbReference type="PANTHER" id="PTHR42760:SF133">
    <property type="entry name" value="3-OXOACYL-[ACYL-CARRIER-PROTEIN] REDUCTASE"/>
    <property type="match status" value="1"/>
</dbReference>
<evidence type="ECO:0000256" key="2">
    <source>
        <dbReference type="ARBA" id="ARBA00023002"/>
    </source>
</evidence>
<proteinExistence type="inferred from homology"/>
<dbReference type="Gene3D" id="3.40.50.720">
    <property type="entry name" value="NAD(P)-binding Rossmann-like Domain"/>
    <property type="match status" value="1"/>
</dbReference>
<accession>A0A0D6MR33</accession>
<dbReference type="GO" id="GO:0016616">
    <property type="term" value="F:oxidoreductase activity, acting on the CH-OH group of donors, NAD or NADP as acceptor"/>
    <property type="evidence" value="ECO:0007669"/>
    <property type="project" value="TreeGrafter"/>
</dbReference>
<evidence type="ECO:0000256" key="1">
    <source>
        <dbReference type="ARBA" id="ARBA00006484"/>
    </source>
</evidence>
<gene>
    <name evidence="4" type="ORF">Tasa_058_007</name>
</gene>
<dbReference type="InterPro" id="IPR002347">
    <property type="entry name" value="SDR_fam"/>
</dbReference>
<dbReference type="PROSITE" id="PS00061">
    <property type="entry name" value="ADH_SHORT"/>
    <property type="match status" value="1"/>
</dbReference>
<reference evidence="4 5" key="1">
    <citation type="submission" date="2012-10" db="EMBL/GenBank/DDBJ databases">
        <title>Genome sequencing of Tanticharoenia sakaeratensis NBRC 103193.</title>
        <authorList>
            <person name="Azuma Y."/>
            <person name="Hadano H."/>
            <person name="Hirakawa H."/>
            <person name="Matsushita K."/>
        </authorList>
    </citation>
    <scope>NUCLEOTIDE SEQUENCE [LARGE SCALE GENOMIC DNA]</scope>
    <source>
        <strain evidence="4 5">NBRC 103193</strain>
    </source>
</reference>
<dbReference type="AlphaFoldDB" id="A0A0D6MR33"/>
<keyword evidence="5" id="KW-1185">Reference proteome</keyword>
<dbReference type="GO" id="GO:0048038">
    <property type="term" value="F:quinone binding"/>
    <property type="evidence" value="ECO:0007669"/>
    <property type="project" value="TreeGrafter"/>
</dbReference>
<keyword evidence="2" id="KW-0560">Oxidoreductase</keyword>
<comment type="similarity">
    <text evidence="1 3">Belongs to the short-chain dehydrogenases/reductases (SDR) family.</text>
</comment>
<dbReference type="RefSeq" id="WP_048851156.1">
    <property type="nucleotide sequence ID" value="NZ_BALE01000058.1"/>
</dbReference>
<dbReference type="Pfam" id="PF00106">
    <property type="entry name" value="adh_short"/>
    <property type="match status" value="1"/>
</dbReference>
<dbReference type="FunFam" id="3.40.50.720:FF:000084">
    <property type="entry name" value="Short-chain dehydrogenase reductase"/>
    <property type="match status" value="1"/>
</dbReference>
<dbReference type="PANTHER" id="PTHR42760">
    <property type="entry name" value="SHORT-CHAIN DEHYDROGENASES/REDUCTASES FAMILY MEMBER"/>
    <property type="match status" value="1"/>
</dbReference>
<dbReference type="PRINTS" id="PR00080">
    <property type="entry name" value="SDRFAMILY"/>
</dbReference>
<dbReference type="InterPro" id="IPR036291">
    <property type="entry name" value="NAD(P)-bd_dom_sf"/>
</dbReference>
<dbReference type="GO" id="GO:0006633">
    <property type="term" value="P:fatty acid biosynthetic process"/>
    <property type="evidence" value="ECO:0007669"/>
    <property type="project" value="TreeGrafter"/>
</dbReference>
<protein>
    <submittedName>
        <fullName evidence="4">Dehydrogenase</fullName>
    </submittedName>
</protein>
<organism evidence="4 5">
    <name type="scientific">Tanticharoenia sakaeratensis NBRC 103193</name>
    <dbReference type="NCBI Taxonomy" id="1231623"/>
    <lineage>
        <taxon>Bacteria</taxon>
        <taxon>Pseudomonadati</taxon>
        <taxon>Pseudomonadota</taxon>
        <taxon>Alphaproteobacteria</taxon>
        <taxon>Acetobacterales</taxon>
        <taxon>Acetobacteraceae</taxon>
        <taxon>Tanticharoenia</taxon>
    </lineage>
</organism>
<dbReference type="EMBL" id="BALE01000058">
    <property type="protein sequence ID" value="GAN55733.1"/>
    <property type="molecule type" value="Genomic_DNA"/>
</dbReference>
<sequence>MSDSKRFSGKVAVVTGAAGNIGLATALRLAREGARIALMDVDEGKLAATLPKFEALDAEARTYPFDVTDPGAVSRAIGEVVQAFGGIDLLFNNAGYQGAFTPIQDYPEDDFERVLKINLCGAFYVLKACARQMMTQGGGAIVNTASMAGIGGPPNMLGYASSKFGIVGLTQTASKDLAPHKIRVNAISPGLMGPGFMWDRQVELQAKAGSQYFSSDPKEVAQQMIGSVPMRRYGDIEEIPGVVSFLLSDDASYLTGVNIPISGGIL</sequence>